<accession>A0A1I2HRI4</accession>
<gene>
    <name evidence="1" type="ORF">SAMN02799615_03102</name>
</gene>
<dbReference type="PANTHER" id="PTHR38785:SF1">
    <property type="entry name" value="HOMOLOG OF VIRK"/>
    <property type="match status" value="1"/>
</dbReference>
<evidence type="ECO:0000313" key="1">
    <source>
        <dbReference type="EMBL" id="SFF32023.1"/>
    </source>
</evidence>
<keyword evidence="2" id="KW-1185">Reference proteome</keyword>
<dbReference type="AlphaFoldDB" id="A0A1I2HRI4"/>
<evidence type="ECO:0008006" key="3">
    <source>
        <dbReference type="Google" id="ProtNLM"/>
    </source>
</evidence>
<dbReference type="Proteomes" id="UP000199477">
    <property type="component" value="Unassembled WGS sequence"/>
</dbReference>
<protein>
    <recommendedName>
        <fullName evidence="3">DUF535 domain-containing protein</fullName>
    </recommendedName>
</protein>
<sequence>MAPRQAAWLRVVYGSPRLTAILAHDPRLLERWHHHYINRRFGRATRMAVAADHFRFVFARLPDDLADGVYLRGRHRIGALVLKDGSELRIELRRPTGRSREGELALCLTNSQDQVLSSAVFTVADDGRALLIGCMQGACAELGREAVRELTKQCHGLRPKNLLFSLLLAFASEYGIERVRGVANLAHPFAGEADKIKADYDAFWQECQGEPLADGFYALPAQEPLRDEMQVESKHRSAFRKREALRREACELLVDALRGEAWPLERAA</sequence>
<evidence type="ECO:0000313" key="2">
    <source>
        <dbReference type="Proteomes" id="UP000199477"/>
    </source>
</evidence>
<dbReference type="GO" id="GO:0006974">
    <property type="term" value="P:DNA damage response"/>
    <property type="evidence" value="ECO:0007669"/>
    <property type="project" value="TreeGrafter"/>
</dbReference>
<dbReference type="EMBL" id="FONH01000013">
    <property type="protein sequence ID" value="SFF32023.1"/>
    <property type="molecule type" value="Genomic_DNA"/>
</dbReference>
<dbReference type="InterPro" id="IPR007488">
    <property type="entry name" value="DUF535"/>
</dbReference>
<dbReference type="STRING" id="500610.SAMN02799615_03102"/>
<organism evidence="1 2">
    <name type="scientific">Dyella marensis</name>
    <dbReference type="NCBI Taxonomy" id="500610"/>
    <lineage>
        <taxon>Bacteria</taxon>
        <taxon>Pseudomonadati</taxon>
        <taxon>Pseudomonadota</taxon>
        <taxon>Gammaproteobacteria</taxon>
        <taxon>Lysobacterales</taxon>
        <taxon>Rhodanobacteraceae</taxon>
        <taxon>Dyella</taxon>
    </lineage>
</organism>
<reference evidence="2" key="1">
    <citation type="submission" date="2016-10" db="EMBL/GenBank/DDBJ databases">
        <authorList>
            <person name="Varghese N."/>
            <person name="Submissions S."/>
        </authorList>
    </citation>
    <scope>NUCLEOTIDE SEQUENCE [LARGE SCALE GENOMIC DNA]</scope>
    <source>
        <strain evidence="2">UNC178MFTsu3.1</strain>
    </source>
</reference>
<name>A0A1I2HRI4_9GAMM</name>
<dbReference type="Pfam" id="PF04393">
    <property type="entry name" value="DUF535"/>
    <property type="match status" value="1"/>
</dbReference>
<proteinExistence type="predicted"/>
<dbReference type="PANTHER" id="PTHR38785">
    <property type="entry name" value="HOMOLOG OF VIRK"/>
    <property type="match status" value="1"/>
</dbReference>